<dbReference type="SMART" id="SM00271">
    <property type="entry name" value="DnaJ"/>
    <property type="match status" value="1"/>
</dbReference>
<feature type="domain" description="J" evidence="3">
    <location>
        <begin position="92"/>
        <end position="157"/>
    </location>
</feature>
<feature type="region of interest" description="Disordered" evidence="2">
    <location>
        <begin position="205"/>
        <end position="335"/>
    </location>
</feature>
<dbReference type="Proteomes" id="UP000235388">
    <property type="component" value="Unassembled WGS sequence"/>
</dbReference>
<reference evidence="4 5" key="1">
    <citation type="submission" date="2017-11" db="EMBL/GenBank/DDBJ databases">
        <title>De novo assembly and phasing of dikaryotic genomes from two isolates of Puccinia coronata f. sp. avenae, the causal agent of oat crown rust.</title>
        <authorList>
            <person name="Miller M.E."/>
            <person name="Zhang Y."/>
            <person name="Omidvar V."/>
            <person name="Sperschneider J."/>
            <person name="Schwessinger B."/>
            <person name="Raley C."/>
            <person name="Palmer J.M."/>
            <person name="Garnica D."/>
            <person name="Upadhyaya N."/>
            <person name="Rathjen J."/>
            <person name="Taylor J.M."/>
            <person name="Park R.F."/>
            <person name="Dodds P.N."/>
            <person name="Hirsch C.D."/>
            <person name="Kianian S.F."/>
            <person name="Figueroa M."/>
        </authorList>
    </citation>
    <scope>NUCLEOTIDE SEQUENCE [LARGE SCALE GENOMIC DNA]</scope>
    <source>
        <strain evidence="4">12NC29</strain>
    </source>
</reference>
<dbReference type="FunFam" id="1.10.287.110:FF:000028">
    <property type="entry name" value="DnaJ domain protein"/>
    <property type="match status" value="1"/>
</dbReference>
<proteinExistence type="predicted"/>
<dbReference type="PROSITE" id="PS00636">
    <property type="entry name" value="DNAJ_1"/>
    <property type="match status" value="1"/>
</dbReference>
<feature type="region of interest" description="Disordered" evidence="2">
    <location>
        <begin position="46"/>
        <end position="84"/>
    </location>
</feature>
<feature type="compositionally biased region" description="Low complexity" evidence="2">
    <location>
        <begin position="268"/>
        <end position="287"/>
    </location>
</feature>
<evidence type="ECO:0000256" key="1">
    <source>
        <dbReference type="ARBA" id="ARBA00023186"/>
    </source>
</evidence>
<feature type="compositionally biased region" description="Polar residues" evidence="2">
    <location>
        <begin position="253"/>
        <end position="267"/>
    </location>
</feature>
<dbReference type="InterPro" id="IPR001623">
    <property type="entry name" value="DnaJ_domain"/>
</dbReference>
<sequence length="563" mass="61472">MGFTAQALPHPFTIRPQAPPANIYIATNMAALGNAPKVAAATYHKLQPPPPPPAAALSTQHSALSMSADAPATASDKKKDIGPDGEKIKDMTYYDLLGVRGDATDIDLKKAYRKAAIRWHPDKNPGDEEAQKKFVAIGEAYQILSDPQERAFYNKNGKRERGQAGQMPMEDPGKLFETMFGGEKFRDWIGEISLGKDIGKAFETHTTEEERETMKAEWAASQQANGSANLPASITHDLDSSVAPSSPKSTSPNLKPSPSLSAGSGIQPSPANATTSTTLASSSSHPPGSTPPSATPAAAATTTTPAPAAKPSLKQTPEQRAEAEKYEKQRKEDTINRVNELTKKLLERIRPLVEAAKPGEKGDPETDRFTQGIKMEAEDLKLESFGVELLRLIGTVYYTKASTYIKLHRSKSPFANFLGLPGFYENTKQKGKMIKEAWGMLSSTLDVQTAMMDLEKRQEKGEVAEEEMEKLNKDLVGKLLLISWKGTRFESGAILRQVADNVLSKESPSVTEETIMNRAKALLLIGLIFKEVKPDETDEERRELERLVAEAAAKKKDKKAKKS</sequence>
<dbReference type="InterPro" id="IPR026894">
    <property type="entry name" value="DnaJ_X"/>
</dbReference>
<feature type="compositionally biased region" description="Basic and acidic residues" evidence="2">
    <location>
        <begin position="205"/>
        <end position="215"/>
    </location>
</feature>
<evidence type="ECO:0000259" key="3">
    <source>
        <dbReference type="PROSITE" id="PS50076"/>
    </source>
</evidence>
<dbReference type="PANTHER" id="PTHR45006">
    <property type="entry name" value="DNAJ-LIKE PROTEIN 1"/>
    <property type="match status" value="1"/>
</dbReference>
<evidence type="ECO:0000256" key="2">
    <source>
        <dbReference type="SAM" id="MobiDB-lite"/>
    </source>
</evidence>
<comment type="caution">
    <text evidence="4">The sequence shown here is derived from an EMBL/GenBank/DDBJ whole genome shotgun (WGS) entry which is preliminary data.</text>
</comment>
<evidence type="ECO:0000313" key="4">
    <source>
        <dbReference type="EMBL" id="PLW20416.1"/>
    </source>
</evidence>
<dbReference type="Pfam" id="PF14308">
    <property type="entry name" value="DnaJ-X"/>
    <property type="match status" value="1"/>
</dbReference>
<dbReference type="Gene3D" id="1.10.287.110">
    <property type="entry name" value="DnaJ domain"/>
    <property type="match status" value="1"/>
</dbReference>
<dbReference type="CDD" id="cd06257">
    <property type="entry name" value="DnaJ"/>
    <property type="match status" value="1"/>
</dbReference>
<dbReference type="PANTHER" id="PTHR45006:SF1">
    <property type="entry name" value="DNAJ-LIKE PROTEIN 1"/>
    <property type="match status" value="1"/>
</dbReference>
<feature type="compositionally biased region" description="Low complexity" evidence="2">
    <location>
        <begin position="240"/>
        <end position="252"/>
    </location>
</feature>
<dbReference type="EMBL" id="PGCJ01000797">
    <property type="protein sequence ID" value="PLW20416.1"/>
    <property type="molecule type" value="Genomic_DNA"/>
</dbReference>
<feature type="compositionally biased region" description="Basic and acidic residues" evidence="2">
    <location>
        <begin position="317"/>
        <end position="335"/>
    </location>
</feature>
<dbReference type="SUPFAM" id="SSF46565">
    <property type="entry name" value="Chaperone J-domain"/>
    <property type="match status" value="1"/>
</dbReference>
<keyword evidence="1" id="KW-0143">Chaperone</keyword>
<organism evidence="4 5">
    <name type="scientific">Puccinia coronata f. sp. avenae</name>
    <dbReference type="NCBI Taxonomy" id="200324"/>
    <lineage>
        <taxon>Eukaryota</taxon>
        <taxon>Fungi</taxon>
        <taxon>Dikarya</taxon>
        <taxon>Basidiomycota</taxon>
        <taxon>Pucciniomycotina</taxon>
        <taxon>Pucciniomycetes</taxon>
        <taxon>Pucciniales</taxon>
        <taxon>Pucciniaceae</taxon>
        <taxon>Puccinia</taxon>
    </lineage>
</organism>
<dbReference type="STRING" id="200324.A0A2N5T4K4"/>
<dbReference type="AlphaFoldDB" id="A0A2N5T4K4"/>
<dbReference type="InterPro" id="IPR052814">
    <property type="entry name" value="Peroxisomal_DnaJ"/>
</dbReference>
<accession>A0A2N5T4K4</accession>
<dbReference type="PROSITE" id="PS50076">
    <property type="entry name" value="DNAJ_2"/>
    <property type="match status" value="1"/>
</dbReference>
<dbReference type="GO" id="GO:0005829">
    <property type="term" value="C:cytosol"/>
    <property type="evidence" value="ECO:0007669"/>
    <property type="project" value="UniProtKB-ARBA"/>
</dbReference>
<feature type="compositionally biased region" description="Low complexity" evidence="2">
    <location>
        <begin position="295"/>
        <end position="312"/>
    </location>
</feature>
<name>A0A2N5T4K4_9BASI</name>
<feature type="compositionally biased region" description="Basic and acidic residues" evidence="2">
    <location>
        <begin position="75"/>
        <end position="84"/>
    </location>
</feature>
<dbReference type="Pfam" id="PF00226">
    <property type="entry name" value="DnaJ"/>
    <property type="match status" value="1"/>
</dbReference>
<dbReference type="PRINTS" id="PR00625">
    <property type="entry name" value="JDOMAIN"/>
</dbReference>
<dbReference type="OrthoDB" id="552049at2759"/>
<dbReference type="GO" id="GO:0016558">
    <property type="term" value="P:protein import into peroxisome matrix"/>
    <property type="evidence" value="ECO:0007669"/>
    <property type="project" value="TreeGrafter"/>
</dbReference>
<dbReference type="InterPro" id="IPR018253">
    <property type="entry name" value="DnaJ_domain_CS"/>
</dbReference>
<gene>
    <name evidence="4" type="ORF">PCANC_08344</name>
</gene>
<protein>
    <recommendedName>
        <fullName evidence="3">J domain-containing protein</fullName>
    </recommendedName>
</protein>
<evidence type="ECO:0000313" key="5">
    <source>
        <dbReference type="Proteomes" id="UP000235388"/>
    </source>
</evidence>
<keyword evidence="5" id="KW-1185">Reference proteome</keyword>
<feature type="compositionally biased region" description="Polar residues" evidence="2">
    <location>
        <begin position="220"/>
        <end position="232"/>
    </location>
</feature>
<dbReference type="InterPro" id="IPR036869">
    <property type="entry name" value="J_dom_sf"/>
</dbReference>